<proteinExistence type="predicted"/>
<dbReference type="AlphaFoldDB" id="A0A3B0SS12"/>
<name>A0A3B0SS12_9ZZZZ</name>
<protein>
    <submittedName>
        <fullName evidence="1">Uncharacterized protein</fullName>
    </submittedName>
</protein>
<accession>A0A3B0SS12</accession>
<gene>
    <name evidence="1" type="ORF">MNBD_ALPHA04-2094</name>
</gene>
<evidence type="ECO:0000313" key="1">
    <source>
        <dbReference type="EMBL" id="VAW03817.1"/>
    </source>
</evidence>
<sequence length="44" mass="5150">RTLMLQANGMGEAEGEHMGLFLWDIYFLIPRHPEIFNLFQLQAT</sequence>
<reference evidence="1" key="1">
    <citation type="submission" date="2018-06" db="EMBL/GenBank/DDBJ databases">
        <authorList>
            <person name="Zhirakovskaya E."/>
        </authorList>
    </citation>
    <scope>NUCLEOTIDE SEQUENCE</scope>
</reference>
<organism evidence="1">
    <name type="scientific">hydrothermal vent metagenome</name>
    <dbReference type="NCBI Taxonomy" id="652676"/>
    <lineage>
        <taxon>unclassified sequences</taxon>
        <taxon>metagenomes</taxon>
        <taxon>ecological metagenomes</taxon>
    </lineage>
</organism>
<dbReference type="EMBL" id="UOEF01000384">
    <property type="protein sequence ID" value="VAW03817.1"/>
    <property type="molecule type" value="Genomic_DNA"/>
</dbReference>
<feature type="non-terminal residue" evidence="1">
    <location>
        <position position="1"/>
    </location>
</feature>